<dbReference type="KEGG" id="toy:FO059_09625"/>
<dbReference type="SUPFAM" id="SSF55961">
    <property type="entry name" value="Bet v1-like"/>
    <property type="match status" value="1"/>
</dbReference>
<dbReference type="AlphaFoldDB" id="A0A516X391"/>
<evidence type="ECO:0008006" key="3">
    <source>
        <dbReference type="Google" id="ProtNLM"/>
    </source>
</evidence>
<evidence type="ECO:0000313" key="1">
    <source>
        <dbReference type="EMBL" id="QDQ97542.1"/>
    </source>
</evidence>
<dbReference type="InterPro" id="IPR023393">
    <property type="entry name" value="START-like_dom_sf"/>
</dbReference>
<dbReference type="Gene3D" id="3.30.530.20">
    <property type="match status" value="1"/>
</dbReference>
<evidence type="ECO:0000313" key="2">
    <source>
        <dbReference type="Proteomes" id="UP000317344"/>
    </source>
</evidence>
<reference evidence="1 2" key="2">
    <citation type="submission" date="2019-07" db="EMBL/GenBank/DDBJ databases">
        <authorList>
            <person name="Huang Y."/>
        </authorList>
    </citation>
    <scope>NUCLEOTIDE SEQUENCE [LARGE SCALE GENOMIC DNA]</scope>
    <source>
        <strain evidence="1 2">HY188</strain>
    </source>
</reference>
<accession>A0A516X391</accession>
<gene>
    <name evidence="1" type="ORF">FO059_09625</name>
</gene>
<protein>
    <recommendedName>
        <fullName evidence="3">Polyketide cyclase / dehydrase and lipid transport</fullName>
    </recommendedName>
</protein>
<proteinExistence type="predicted"/>
<dbReference type="Proteomes" id="UP000317344">
    <property type="component" value="Chromosome"/>
</dbReference>
<reference evidence="1 2" key="1">
    <citation type="submission" date="2019-07" db="EMBL/GenBank/DDBJ databases">
        <title>Tomitella cavernea sp. nov., an actinomycete isolated from soil.</title>
        <authorList>
            <person name="Cheng J."/>
        </authorList>
    </citation>
    <scope>NUCLEOTIDE SEQUENCE [LARGE SCALE GENOMIC DNA]</scope>
    <source>
        <strain evidence="1 2">HY188</strain>
    </source>
</reference>
<organism evidence="1 2">
    <name type="scientific">Tomitella fengzijianii</name>
    <dbReference type="NCBI Taxonomy" id="2597660"/>
    <lineage>
        <taxon>Bacteria</taxon>
        <taxon>Bacillati</taxon>
        <taxon>Actinomycetota</taxon>
        <taxon>Actinomycetes</taxon>
        <taxon>Mycobacteriales</taxon>
        <taxon>Tomitella</taxon>
    </lineage>
</organism>
<dbReference type="RefSeq" id="WP_143908333.1">
    <property type="nucleotide sequence ID" value="NZ_CP041765.1"/>
</dbReference>
<dbReference type="EMBL" id="CP041765">
    <property type="protein sequence ID" value="QDQ97542.1"/>
    <property type="molecule type" value="Genomic_DNA"/>
</dbReference>
<keyword evidence="2" id="KW-1185">Reference proteome</keyword>
<name>A0A516X391_9ACTN</name>
<sequence length="148" mass="16200">MTTMSRSIVVRRPVRQVARVLGDPSVVMAVIGDHGRAARVEAAGDGAEQWEVFLVLGTMYMGGRVRIDEAGDGALAWHAVSGFQHDARFEAAAHGDDATITVHFQFRIDGLLTGRLAARLVRGYIGRYAESVLESLRHHIEYGETGRQ</sequence>
<dbReference type="OrthoDB" id="4724112at2"/>